<keyword evidence="7 10" id="KW-0443">Lipid metabolism</keyword>
<feature type="binding site" evidence="10">
    <location>
        <position position="49"/>
    </location>
    <ligand>
        <name>NADPH</name>
        <dbReference type="ChEBI" id="CHEBI:57783"/>
    </ligand>
</feature>
<evidence type="ECO:0000256" key="5">
    <source>
        <dbReference type="ARBA" id="ARBA00023002"/>
    </source>
</evidence>
<comment type="pathway">
    <text evidence="10">Membrane lipid metabolism; glycerophospholipid metabolism.</text>
</comment>
<evidence type="ECO:0000256" key="6">
    <source>
        <dbReference type="ARBA" id="ARBA00023027"/>
    </source>
</evidence>
<dbReference type="PROSITE" id="PS00957">
    <property type="entry name" value="NAD_G3PDH"/>
    <property type="match status" value="1"/>
</dbReference>
<dbReference type="GO" id="GO:0005829">
    <property type="term" value="C:cytosol"/>
    <property type="evidence" value="ECO:0007669"/>
    <property type="project" value="TreeGrafter"/>
</dbReference>
<dbReference type="Gene3D" id="3.40.50.720">
    <property type="entry name" value="NAD(P)-binding Rossmann-like Domain"/>
    <property type="match status" value="1"/>
</dbReference>
<feature type="binding site" evidence="10">
    <location>
        <position position="279"/>
    </location>
    <ligand>
        <name>NADPH</name>
        <dbReference type="ChEBI" id="CHEBI:57783"/>
    </ligand>
</feature>
<dbReference type="PANTHER" id="PTHR11728:SF1">
    <property type="entry name" value="GLYCEROL-3-PHOSPHATE DEHYDROGENASE [NAD(+)] 2, CHLOROPLASTIC"/>
    <property type="match status" value="1"/>
</dbReference>
<feature type="active site" description="Proton acceptor" evidence="10 11">
    <location>
        <position position="215"/>
    </location>
</feature>
<dbReference type="Pfam" id="PF07479">
    <property type="entry name" value="NAD_Gly3P_dh_C"/>
    <property type="match status" value="1"/>
</dbReference>
<feature type="binding site" evidence="10">
    <location>
        <position position="279"/>
    </location>
    <ligand>
        <name>sn-glycerol 3-phosphate</name>
        <dbReference type="ChEBI" id="CHEBI:57597"/>
    </ligand>
</feature>
<comment type="catalytic activity">
    <reaction evidence="10 15">
        <text>sn-glycerol 3-phosphate + NADP(+) = dihydroxyacetone phosphate + NADPH + H(+)</text>
        <dbReference type="Rhea" id="RHEA:11096"/>
        <dbReference type="ChEBI" id="CHEBI:15378"/>
        <dbReference type="ChEBI" id="CHEBI:57597"/>
        <dbReference type="ChEBI" id="CHEBI:57642"/>
        <dbReference type="ChEBI" id="CHEBI:57783"/>
        <dbReference type="ChEBI" id="CHEBI:58349"/>
        <dbReference type="EC" id="1.1.1.94"/>
    </reaction>
</comment>
<dbReference type="InterPro" id="IPR013328">
    <property type="entry name" value="6PGD_dom2"/>
</dbReference>
<dbReference type="GO" id="GO:0046167">
    <property type="term" value="P:glycerol-3-phosphate biosynthetic process"/>
    <property type="evidence" value="ECO:0007669"/>
    <property type="project" value="UniProtKB-UniRule"/>
</dbReference>
<gene>
    <name evidence="10" type="primary">gpsA</name>
    <name evidence="18" type="ORF">SAMN05421757_108129</name>
</gene>
<dbReference type="InterPro" id="IPR011128">
    <property type="entry name" value="G3P_DH_NAD-dep_N"/>
</dbReference>
<dbReference type="PRINTS" id="PR00077">
    <property type="entry name" value="GPDHDRGNASE"/>
</dbReference>
<dbReference type="GO" id="GO:0141152">
    <property type="term" value="F:glycerol-3-phosphate dehydrogenase (NAD+) activity"/>
    <property type="evidence" value="ECO:0007669"/>
    <property type="project" value="RHEA"/>
</dbReference>
<comment type="caution">
    <text evidence="10">Lacks conserved residue(s) required for the propagation of feature annotation.</text>
</comment>
<keyword evidence="8 10" id="KW-0594">Phospholipid biosynthesis</keyword>
<feature type="binding site" evidence="10">
    <location>
        <position position="303"/>
    </location>
    <ligand>
        <name>NADPH</name>
        <dbReference type="ChEBI" id="CHEBI:57783"/>
    </ligand>
</feature>
<dbReference type="InterPro" id="IPR006168">
    <property type="entry name" value="G3P_DH_NAD-dep"/>
</dbReference>
<feature type="domain" description="Glycerol-3-phosphate dehydrogenase NAD-dependent C-terminal" evidence="17">
    <location>
        <begin position="204"/>
        <end position="343"/>
    </location>
</feature>
<feature type="binding site" evidence="13">
    <location>
        <position position="155"/>
    </location>
    <ligand>
        <name>NAD(+)</name>
        <dbReference type="ChEBI" id="CHEBI:57540"/>
    </ligand>
</feature>
<feature type="binding site" evidence="10">
    <location>
        <position position="280"/>
    </location>
    <ligand>
        <name>sn-glycerol 3-phosphate</name>
        <dbReference type="ChEBI" id="CHEBI:57597"/>
    </ligand>
</feature>
<feature type="binding site" evidence="10">
    <location>
        <position position="305"/>
    </location>
    <ligand>
        <name>NADPH</name>
        <dbReference type="ChEBI" id="CHEBI:57783"/>
    </ligand>
</feature>
<dbReference type="NCBIfam" id="NF000942">
    <property type="entry name" value="PRK00094.1-4"/>
    <property type="match status" value="1"/>
</dbReference>
<evidence type="ECO:0000256" key="8">
    <source>
        <dbReference type="ARBA" id="ARBA00023209"/>
    </source>
</evidence>
<keyword evidence="19" id="KW-1185">Reference proteome</keyword>
<dbReference type="Pfam" id="PF01210">
    <property type="entry name" value="NAD_Gly3P_dh_N"/>
    <property type="match status" value="1"/>
</dbReference>
<feature type="binding site" evidence="10">
    <location>
        <position position="155"/>
    </location>
    <ligand>
        <name>NADPH</name>
        <dbReference type="ChEBI" id="CHEBI:57783"/>
    </ligand>
</feature>
<accession>A0A239KZY6</accession>
<dbReference type="InterPro" id="IPR008927">
    <property type="entry name" value="6-PGluconate_DH-like_C_sf"/>
</dbReference>
<dbReference type="SUPFAM" id="SSF48179">
    <property type="entry name" value="6-phosphogluconate dehydrogenase C-terminal domain-like"/>
    <property type="match status" value="1"/>
</dbReference>
<dbReference type="FunFam" id="3.40.50.720:FF:000019">
    <property type="entry name" value="Glycerol-3-phosphate dehydrogenase [NAD(P)+]"/>
    <property type="match status" value="1"/>
</dbReference>
<feature type="binding site" evidence="10">
    <location>
        <position position="278"/>
    </location>
    <ligand>
        <name>sn-glycerol 3-phosphate</name>
        <dbReference type="ChEBI" id="CHEBI:57597"/>
    </ligand>
</feature>
<comment type="catalytic activity">
    <reaction evidence="10">
        <text>sn-glycerol 3-phosphate + NAD(+) = dihydroxyacetone phosphate + NADH + H(+)</text>
        <dbReference type="Rhea" id="RHEA:11092"/>
        <dbReference type="ChEBI" id="CHEBI:15378"/>
        <dbReference type="ChEBI" id="CHEBI:57540"/>
        <dbReference type="ChEBI" id="CHEBI:57597"/>
        <dbReference type="ChEBI" id="CHEBI:57642"/>
        <dbReference type="ChEBI" id="CHEBI:57945"/>
        <dbReference type="EC" id="1.1.1.94"/>
    </reaction>
</comment>
<feature type="binding site" evidence="10">
    <location>
        <position position="28"/>
    </location>
    <ligand>
        <name>NADPH</name>
        <dbReference type="ChEBI" id="CHEBI:57783"/>
    </ligand>
</feature>
<sequence>MTRNKTQPAQLTMRAKPYEKVAVLGAGSWGTALAALARRAGCRVALWGRDAEALAPIATRQRNLRHLPDVPLPAGIEPTTDIAEALDGASAVLLVVPSRAVRGVCAAAAPHIGADVPVALCAKGVEPESGLMMTQVAEEELGPRPYGVLSGPTFAREAALGHPTAATVAFPFTHVDRLNPAASPAARLAVSVSTESFRAYISDDPVGVEIGGAVKNVIAIACGMMTGAGFAENTRAALITRGLDEMKALAEALGGRRETVTGLAGIGDLSLSCSSPTSRNMSLGMQLGQGLARNACFDGRPVVVEGEGNALSVTDLAHRVRVPMPICETVRAILHEGADLGTAFARLWASPIEGEPRSLAILLDHPADADAVTGLARRIA</sequence>
<keyword evidence="2 10" id="KW-0444">Lipid biosynthesis</keyword>
<evidence type="ECO:0000259" key="17">
    <source>
        <dbReference type="Pfam" id="PF07479"/>
    </source>
</evidence>
<dbReference type="GO" id="GO:0006650">
    <property type="term" value="P:glycerophospholipid metabolic process"/>
    <property type="evidence" value="ECO:0007669"/>
    <property type="project" value="UniProtKB-UniRule"/>
</dbReference>
<reference evidence="18 19" key="1">
    <citation type="submission" date="2017-06" db="EMBL/GenBank/DDBJ databases">
        <authorList>
            <person name="Kim H.J."/>
            <person name="Triplett B.A."/>
        </authorList>
    </citation>
    <scope>NUCLEOTIDE SEQUENCE [LARGE SCALE GENOMIC DNA]</scope>
    <source>
        <strain evidence="18 19">DSM 29339</strain>
    </source>
</reference>
<dbReference type="Proteomes" id="UP000198426">
    <property type="component" value="Unassembled WGS sequence"/>
</dbReference>
<feature type="binding site" evidence="10">
    <location>
        <position position="123"/>
    </location>
    <ligand>
        <name>sn-glycerol 3-phosphate</name>
        <dbReference type="ChEBI" id="CHEBI:57597"/>
    </ligand>
</feature>
<dbReference type="InterPro" id="IPR036291">
    <property type="entry name" value="NAD(P)-bd_dom_sf"/>
</dbReference>
<comment type="similarity">
    <text evidence="1 10 14">Belongs to the NAD-dependent glycerol-3-phosphate dehydrogenase family.</text>
</comment>
<keyword evidence="4 10" id="KW-0521">NADP</keyword>
<feature type="binding site" evidence="10">
    <location>
        <position position="123"/>
    </location>
    <ligand>
        <name>NADPH</name>
        <dbReference type="ChEBI" id="CHEBI:57783"/>
    </ligand>
</feature>
<feature type="binding site" evidence="12">
    <location>
        <begin position="279"/>
        <end position="280"/>
    </location>
    <ligand>
        <name>substrate</name>
    </ligand>
</feature>
<evidence type="ECO:0000256" key="13">
    <source>
        <dbReference type="PIRSR" id="PIRSR000114-3"/>
    </source>
</evidence>
<feature type="binding site" evidence="13">
    <location>
        <begin position="25"/>
        <end position="30"/>
    </location>
    <ligand>
        <name>NAD(+)</name>
        <dbReference type="ChEBI" id="CHEBI:57540"/>
    </ligand>
</feature>
<dbReference type="GO" id="GO:0005975">
    <property type="term" value="P:carbohydrate metabolic process"/>
    <property type="evidence" value="ECO:0007669"/>
    <property type="project" value="InterPro"/>
</dbReference>
<keyword evidence="3 10" id="KW-0547">Nucleotide-binding</keyword>
<evidence type="ECO:0000256" key="11">
    <source>
        <dbReference type="PIRSR" id="PIRSR000114-1"/>
    </source>
</evidence>
<evidence type="ECO:0000256" key="10">
    <source>
        <dbReference type="HAMAP-Rule" id="MF_00394"/>
    </source>
</evidence>
<dbReference type="NCBIfam" id="NF000940">
    <property type="entry name" value="PRK00094.1-2"/>
    <property type="match status" value="1"/>
</dbReference>
<dbReference type="PIRSF" id="PIRSF000114">
    <property type="entry name" value="Glycerol-3-P_dh"/>
    <property type="match status" value="1"/>
</dbReference>
<comment type="function">
    <text evidence="10">Catalyzes the reduction of the glycolytic intermediate dihydroxyacetone phosphate (DHAP) to sn-glycerol 3-phosphate (G3P), the key precursor for phospholipid synthesis.</text>
</comment>
<dbReference type="GO" id="GO:0008654">
    <property type="term" value="P:phospholipid biosynthetic process"/>
    <property type="evidence" value="ECO:0007669"/>
    <property type="project" value="UniProtKB-KW"/>
</dbReference>
<dbReference type="Gene3D" id="1.10.1040.10">
    <property type="entry name" value="N-(1-d-carboxylethyl)-l-norvaline Dehydrogenase, domain 2"/>
    <property type="match status" value="1"/>
</dbReference>
<evidence type="ECO:0000256" key="15">
    <source>
        <dbReference type="RuleBase" id="RU000439"/>
    </source>
</evidence>
<dbReference type="GO" id="GO:0141153">
    <property type="term" value="F:glycerol-3-phosphate dehydrogenase (NADP+) activity"/>
    <property type="evidence" value="ECO:0007669"/>
    <property type="project" value="RHEA"/>
</dbReference>
<feature type="binding site" evidence="10">
    <location>
        <position position="268"/>
    </location>
    <ligand>
        <name>sn-glycerol 3-phosphate</name>
        <dbReference type="ChEBI" id="CHEBI:57597"/>
    </ligand>
</feature>
<evidence type="ECO:0000313" key="19">
    <source>
        <dbReference type="Proteomes" id="UP000198426"/>
    </source>
</evidence>
<comment type="subcellular location">
    <subcellularLocation>
        <location evidence="10">Cytoplasm</location>
    </subcellularLocation>
</comment>
<keyword evidence="10" id="KW-0963">Cytoplasm</keyword>
<evidence type="ECO:0000313" key="18">
    <source>
        <dbReference type="EMBL" id="SNT23198.1"/>
    </source>
</evidence>
<feature type="binding site" evidence="10">
    <location>
        <position position="29"/>
    </location>
    <ligand>
        <name>NADPH</name>
        <dbReference type="ChEBI" id="CHEBI:57783"/>
    </ligand>
</feature>
<keyword evidence="6 10" id="KW-0520">NAD</keyword>
<feature type="binding site" evidence="10">
    <location>
        <position position="153"/>
    </location>
    <ligand>
        <name>sn-glycerol 3-phosphate</name>
        <dbReference type="ChEBI" id="CHEBI:57597"/>
    </ligand>
</feature>
<name>A0A239KZY6_9RHOB</name>
<dbReference type="EMBL" id="FZOY01000008">
    <property type="protein sequence ID" value="SNT23198.1"/>
    <property type="molecule type" value="Genomic_DNA"/>
</dbReference>
<feature type="domain" description="Glycerol-3-phosphate dehydrogenase NAD-dependent N-terminal" evidence="16">
    <location>
        <begin position="20"/>
        <end position="170"/>
    </location>
</feature>
<dbReference type="AlphaFoldDB" id="A0A239KZY6"/>
<evidence type="ECO:0000256" key="12">
    <source>
        <dbReference type="PIRSR" id="PIRSR000114-2"/>
    </source>
</evidence>
<feature type="binding site" evidence="13">
    <location>
        <position position="279"/>
    </location>
    <ligand>
        <name>NAD(+)</name>
        <dbReference type="ChEBI" id="CHEBI:57540"/>
    </ligand>
</feature>
<keyword evidence="5 10" id="KW-0560">Oxidoreductase</keyword>
<feature type="binding site" evidence="10">
    <location>
        <position position="215"/>
    </location>
    <ligand>
        <name>sn-glycerol 3-phosphate</name>
        <dbReference type="ChEBI" id="CHEBI:57597"/>
    </ligand>
</feature>
<dbReference type="EC" id="1.1.1.94" evidence="10"/>
<feature type="binding site" evidence="12">
    <location>
        <position position="123"/>
    </location>
    <ligand>
        <name>substrate</name>
    </ligand>
</feature>
<feature type="binding site" evidence="10">
    <location>
        <position position="151"/>
    </location>
    <ligand>
        <name>sn-glycerol 3-phosphate</name>
        <dbReference type="ChEBI" id="CHEBI:57597"/>
    </ligand>
</feature>
<keyword evidence="9 10" id="KW-1208">Phospholipid metabolism</keyword>
<dbReference type="InterPro" id="IPR006109">
    <property type="entry name" value="G3P_DH_NAD-dep_C"/>
</dbReference>
<evidence type="ECO:0000259" key="16">
    <source>
        <dbReference type="Pfam" id="PF01210"/>
    </source>
</evidence>
<dbReference type="HAMAP" id="MF_00394">
    <property type="entry name" value="NAD_Glyc3P_dehydrog"/>
    <property type="match status" value="1"/>
</dbReference>
<evidence type="ECO:0000256" key="9">
    <source>
        <dbReference type="ARBA" id="ARBA00023264"/>
    </source>
</evidence>
<evidence type="ECO:0000256" key="14">
    <source>
        <dbReference type="RuleBase" id="RU000437"/>
    </source>
</evidence>
<protein>
    <recommendedName>
        <fullName evidence="10">Glycerol-3-phosphate dehydrogenase [NAD(P)+]</fullName>
        <ecNumber evidence="10">1.1.1.94</ecNumber>
    </recommendedName>
    <alternativeName>
        <fullName evidence="10">NAD(P)(+)-dependent glycerol-3-phosphate dehydrogenase</fullName>
    </alternativeName>
    <alternativeName>
        <fullName evidence="10">NAD(P)H-dependent dihydroxyacetone-phosphate reductase</fullName>
    </alternativeName>
</protein>
<dbReference type="GO" id="GO:0051287">
    <property type="term" value="F:NAD binding"/>
    <property type="evidence" value="ECO:0007669"/>
    <property type="project" value="InterPro"/>
</dbReference>
<organism evidence="18 19">
    <name type="scientific">Tropicimonas sediminicola</name>
    <dbReference type="NCBI Taxonomy" id="1031541"/>
    <lineage>
        <taxon>Bacteria</taxon>
        <taxon>Pseudomonadati</taxon>
        <taxon>Pseudomonadota</taxon>
        <taxon>Alphaproteobacteria</taxon>
        <taxon>Rhodobacterales</taxon>
        <taxon>Roseobacteraceae</taxon>
        <taxon>Tropicimonas</taxon>
    </lineage>
</organism>
<dbReference type="GO" id="GO:0046168">
    <property type="term" value="P:glycerol-3-phosphate catabolic process"/>
    <property type="evidence" value="ECO:0007669"/>
    <property type="project" value="InterPro"/>
</dbReference>
<evidence type="ECO:0000256" key="1">
    <source>
        <dbReference type="ARBA" id="ARBA00011009"/>
    </source>
</evidence>
<evidence type="ECO:0000256" key="3">
    <source>
        <dbReference type="ARBA" id="ARBA00022741"/>
    </source>
</evidence>
<evidence type="ECO:0000256" key="2">
    <source>
        <dbReference type="ARBA" id="ARBA00022516"/>
    </source>
</evidence>
<dbReference type="UniPathway" id="UPA00940"/>
<evidence type="ECO:0000256" key="4">
    <source>
        <dbReference type="ARBA" id="ARBA00022857"/>
    </source>
</evidence>
<dbReference type="PANTHER" id="PTHR11728">
    <property type="entry name" value="GLYCEROL-3-PHOSPHATE DEHYDROGENASE"/>
    <property type="match status" value="1"/>
</dbReference>
<proteinExistence type="inferred from homology"/>
<dbReference type="SUPFAM" id="SSF51735">
    <property type="entry name" value="NAD(P)-binding Rossmann-fold domains"/>
    <property type="match status" value="1"/>
</dbReference>
<evidence type="ECO:0000256" key="7">
    <source>
        <dbReference type="ARBA" id="ARBA00023098"/>
    </source>
</evidence>